<protein>
    <recommendedName>
        <fullName evidence="1">ER-bound oxygenase mpaB/mpaB'/Rubber oxygenase catalytic domain-containing protein</fullName>
    </recommendedName>
</protein>
<name>A0A7S4PBV3_GUITH</name>
<gene>
    <name evidence="2" type="ORF">GTHE00462_LOCUS32431</name>
</gene>
<organism evidence="2">
    <name type="scientific">Guillardia theta</name>
    <name type="common">Cryptophyte</name>
    <name type="synonym">Cryptomonas phi</name>
    <dbReference type="NCBI Taxonomy" id="55529"/>
    <lineage>
        <taxon>Eukaryota</taxon>
        <taxon>Cryptophyceae</taxon>
        <taxon>Pyrenomonadales</taxon>
        <taxon>Geminigeraceae</taxon>
        <taxon>Guillardia</taxon>
    </lineage>
</organism>
<dbReference type="Pfam" id="PF09995">
    <property type="entry name" value="MPAB_Lcp_cat"/>
    <property type="match status" value="1"/>
</dbReference>
<evidence type="ECO:0000313" key="2">
    <source>
        <dbReference type="EMBL" id="CAE2329722.1"/>
    </source>
</evidence>
<feature type="domain" description="ER-bound oxygenase mpaB/mpaB'/Rubber oxygenase catalytic" evidence="1">
    <location>
        <begin position="150"/>
        <end position="358"/>
    </location>
</feature>
<dbReference type="InterPro" id="IPR037473">
    <property type="entry name" value="Lcp-like"/>
</dbReference>
<dbReference type="InterPro" id="IPR018713">
    <property type="entry name" value="MPAB/Lcp_cat_dom"/>
</dbReference>
<dbReference type="AlphaFoldDB" id="A0A7S4PBV3"/>
<sequence>MSWLLRFFSFDNENIASRHIDSRQRARKTWNVGEKEPQVKVGDIIEKYGQVFTWSDLHVMPSRLQCLRSEGDVMCDMLLETFNPQPKDDVLDKILDDAKESSDLNAKNFIHAYSEVPAWVDWEQVRRGQKVFIRDLPACGISLYYLSLVGGFSAPLITKVLRATGYLTSGRKQVIRRLADTSQMIFECLMPDSLLPNNKGWLSVLRVRFLHGMVRRRLKSRPYWNEKEWGVPINQEDMSATLLAFSYNVLIGIELVLGKPLNREDQECYIHLWRYIGWLIGVDDKHNPCTSVDRAKATLESIVMHILEPDEDSRAVAFHLLQVPRNGRGLAFRQHLCRKFIGDKLADSLGLPVSTLWQSFTYFFMICIRLYSWVIRLPIVKDKAYTFHYNLIRKALYEGELKNAQHVLTSDPPEFFTLNEESYKLGHDNLPSPITGCPVLRTHEIRDTKVAGYPVWQKLLVSTALFTFGTVCLLSRSFPERSLV</sequence>
<accession>A0A7S4PBV3</accession>
<proteinExistence type="predicted"/>
<evidence type="ECO:0000259" key="1">
    <source>
        <dbReference type="Pfam" id="PF09995"/>
    </source>
</evidence>
<dbReference type="PANTHER" id="PTHR37539:SF1">
    <property type="entry name" value="ER-BOUND OXYGENASE MPAB_MPAB'_RUBBER OXYGENASE CATALYTIC DOMAIN-CONTAINING PROTEIN"/>
    <property type="match status" value="1"/>
</dbReference>
<dbReference type="PANTHER" id="PTHR37539">
    <property type="entry name" value="SECRETED PROTEIN-RELATED"/>
    <property type="match status" value="1"/>
</dbReference>
<dbReference type="GO" id="GO:0016491">
    <property type="term" value="F:oxidoreductase activity"/>
    <property type="evidence" value="ECO:0007669"/>
    <property type="project" value="InterPro"/>
</dbReference>
<reference evidence="2" key="1">
    <citation type="submission" date="2021-01" db="EMBL/GenBank/DDBJ databases">
        <authorList>
            <person name="Corre E."/>
            <person name="Pelletier E."/>
            <person name="Niang G."/>
            <person name="Scheremetjew M."/>
            <person name="Finn R."/>
            <person name="Kale V."/>
            <person name="Holt S."/>
            <person name="Cochrane G."/>
            <person name="Meng A."/>
            <person name="Brown T."/>
            <person name="Cohen L."/>
        </authorList>
    </citation>
    <scope>NUCLEOTIDE SEQUENCE</scope>
    <source>
        <strain evidence="2">CCMP 2712</strain>
    </source>
</reference>
<dbReference type="EMBL" id="HBKN01041503">
    <property type="protein sequence ID" value="CAE2329722.1"/>
    <property type="molecule type" value="Transcribed_RNA"/>
</dbReference>